<dbReference type="GO" id="GO:0004523">
    <property type="term" value="F:RNA-DNA hybrid ribonuclease activity"/>
    <property type="evidence" value="ECO:0007669"/>
    <property type="project" value="InterPro"/>
</dbReference>
<evidence type="ECO:0000313" key="2">
    <source>
        <dbReference type="EMBL" id="PRQ18523.1"/>
    </source>
</evidence>
<dbReference type="CDD" id="cd06222">
    <property type="entry name" value="RNase_H_like"/>
    <property type="match status" value="1"/>
</dbReference>
<name>A0A2P6P9B3_ROSCH</name>
<dbReference type="InterPro" id="IPR012337">
    <property type="entry name" value="RNaseH-like_sf"/>
</dbReference>
<dbReference type="InterPro" id="IPR053151">
    <property type="entry name" value="RNase_H-like"/>
</dbReference>
<evidence type="ECO:0000259" key="1">
    <source>
        <dbReference type="Pfam" id="PF13456"/>
    </source>
</evidence>
<dbReference type="PANTHER" id="PTHR47723:SF19">
    <property type="entry name" value="POLYNUCLEOTIDYL TRANSFERASE, RIBONUCLEASE H-LIKE SUPERFAMILY PROTEIN"/>
    <property type="match status" value="1"/>
</dbReference>
<reference evidence="2 3" key="1">
    <citation type="journal article" date="2018" name="Nat. Genet.">
        <title>The Rosa genome provides new insights in the design of modern roses.</title>
        <authorList>
            <person name="Bendahmane M."/>
        </authorList>
    </citation>
    <scope>NUCLEOTIDE SEQUENCE [LARGE SCALE GENOMIC DNA]</scope>
    <source>
        <strain evidence="3">cv. Old Blush</strain>
    </source>
</reference>
<feature type="domain" description="RNase H type-1" evidence="1">
    <location>
        <begin position="82"/>
        <end position="201"/>
    </location>
</feature>
<organism evidence="2 3">
    <name type="scientific">Rosa chinensis</name>
    <name type="common">China rose</name>
    <dbReference type="NCBI Taxonomy" id="74649"/>
    <lineage>
        <taxon>Eukaryota</taxon>
        <taxon>Viridiplantae</taxon>
        <taxon>Streptophyta</taxon>
        <taxon>Embryophyta</taxon>
        <taxon>Tracheophyta</taxon>
        <taxon>Spermatophyta</taxon>
        <taxon>Magnoliopsida</taxon>
        <taxon>eudicotyledons</taxon>
        <taxon>Gunneridae</taxon>
        <taxon>Pentapetalae</taxon>
        <taxon>rosids</taxon>
        <taxon>fabids</taxon>
        <taxon>Rosales</taxon>
        <taxon>Rosaceae</taxon>
        <taxon>Rosoideae</taxon>
        <taxon>Rosoideae incertae sedis</taxon>
        <taxon>Rosa</taxon>
    </lineage>
</organism>
<dbReference type="EMBL" id="PDCK01000045">
    <property type="protein sequence ID" value="PRQ18523.1"/>
    <property type="molecule type" value="Genomic_DNA"/>
</dbReference>
<dbReference type="Proteomes" id="UP000238479">
    <property type="component" value="Chromosome 7"/>
</dbReference>
<dbReference type="Gene3D" id="3.30.420.10">
    <property type="entry name" value="Ribonuclease H-like superfamily/Ribonuclease H"/>
    <property type="match status" value="1"/>
</dbReference>
<dbReference type="PANTHER" id="PTHR47723">
    <property type="entry name" value="OS05G0353850 PROTEIN"/>
    <property type="match status" value="1"/>
</dbReference>
<dbReference type="SUPFAM" id="SSF53098">
    <property type="entry name" value="Ribonuclease H-like"/>
    <property type="match status" value="1"/>
</dbReference>
<keyword evidence="3" id="KW-1185">Reference proteome</keyword>
<dbReference type="GO" id="GO:0003676">
    <property type="term" value="F:nucleic acid binding"/>
    <property type="evidence" value="ECO:0007669"/>
    <property type="project" value="InterPro"/>
</dbReference>
<protein>
    <submittedName>
        <fullName evidence="2">Putative ribonuclease H-like domain-containing protein</fullName>
    </submittedName>
</protein>
<dbReference type="AlphaFoldDB" id="A0A2P6P9B3"/>
<dbReference type="InterPro" id="IPR002156">
    <property type="entry name" value="RNaseH_domain"/>
</dbReference>
<dbReference type="InterPro" id="IPR036397">
    <property type="entry name" value="RNaseH_sf"/>
</dbReference>
<accession>A0A2P6P9B3</accession>
<evidence type="ECO:0000313" key="3">
    <source>
        <dbReference type="Proteomes" id="UP000238479"/>
    </source>
</evidence>
<dbReference type="InterPro" id="IPR044730">
    <property type="entry name" value="RNase_H-like_dom_plant"/>
</dbReference>
<comment type="caution">
    <text evidence="2">The sequence shown here is derived from an EMBL/GenBank/DDBJ whole genome shotgun (WGS) entry which is preliminary data.</text>
</comment>
<proteinExistence type="predicted"/>
<sequence length="210" mass="23748">MLEQALNLRTEVFEKLLMLIWGLWKNRNTKLWEDTARSPLDLLFGCMTWLEEFQKSRASEKMPRQPNLYAWQSPAADTLKLNIDGAYVPHLTKGGIGGILRNSRGNVVAAFQRLVHFVSSAFHVELLATQAGLELIRRHNYRSVVIETDCQIAVQDICSASPVLTQYGTLIVDIQTTFKNLQLVRLCFGPRTCNRVAHRLAGIAFESNSC</sequence>
<dbReference type="OMA" id="QAINWTH"/>
<gene>
    <name evidence="2" type="ORF">RchiOBHm_Chr7g0206951</name>
</gene>
<dbReference type="Pfam" id="PF13456">
    <property type="entry name" value="RVT_3"/>
    <property type="match status" value="1"/>
</dbReference>
<dbReference type="Gramene" id="PRQ18523">
    <property type="protein sequence ID" value="PRQ18523"/>
    <property type="gene ID" value="RchiOBHm_Chr7g0206951"/>
</dbReference>